<proteinExistence type="predicted"/>
<protein>
    <submittedName>
        <fullName evidence="1">Uncharacterized protein</fullName>
    </submittedName>
</protein>
<feature type="non-terminal residue" evidence="1">
    <location>
        <position position="42"/>
    </location>
</feature>
<sequence>MSWQSAPAESSVSYQCDSTPTFQLVYILSGYNHIPKDKHTRN</sequence>
<reference evidence="1" key="1">
    <citation type="submission" date="2023-05" db="EMBL/GenBank/DDBJ databases">
        <authorList>
            <person name="Stuckert A."/>
        </authorList>
    </citation>
    <scope>NUCLEOTIDE SEQUENCE</scope>
</reference>
<dbReference type="Proteomes" id="UP001162483">
    <property type="component" value="Unassembled WGS sequence"/>
</dbReference>
<organism evidence="1 2">
    <name type="scientific">Staurois parvus</name>
    <dbReference type="NCBI Taxonomy" id="386267"/>
    <lineage>
        <taxon>Eukaryota</taxon>
        <taxon>Metazoa</taxon>
        <taxon>Chordata</taxon>
        <taxon>Craniata</taxon>
        <taxon>Vertebrata</taxon>
        <taxon>Euteleostomi</taxon>
        <taxon>Amphibia</taxon>
        <taxon>Batrachia</taxon>
        <taxon>Anura</taxon>
        <taxon>Neobatrachia</taxon>
        <taxon>Ranoidea</taxon>
        <taxon>Ranidae</taxon>
        <taxon>Staurois</taxon>
    </lineage>
</organism>
<keyword evidence="2" id="KW-1185">Reference proteome</keyword>
<evidence type="ECO:0000313" key="1">
    <source>
        <dbReference type="EMBL" id="CAI9581038.1"/>
    </source>
</evidence>
<evidence type="ECO:0000313" key="2">
    <source>
        <dbReference type="Proteomes" id="UP001162483"/>
    </source>
</evidence>
<accession>A0ABN9E8T3</accession>
<dbReference type="EMBL" id="CATNWA010015233">
    <property type="protein sequence ID" value="CAI9581038.1"/>
    <property type="molecule type" value="Genomic_DNA"/>
</dbReference>
<comment type="caution">
    <text evidence="1">The sequence shown here is derived from an EMBL/GenBank/DDBJ whole genome shotgun (WGS) entry which is preliminary data.</text>
</comment>
<name>A0ABN9E8T3_9NEOB</name>
<gene>
    <name evidence="1" type="ORF">SPARVUS_LOCUS9389096</name>
</gene>